<dbReference type="AlphaFoldDB" id="A0A1I0X9K3"/>
<proteinExistence type="predicted"/>
<dbReference type="OrthoDB" id="1940946at2"/>
<feature type="transmembrane region" description="Helical" evidence="1">
    <location>
        <begin position="37"/>
        <end position="58"/>
    </location>
</feature>
<evidence type="ECO:0000256" key="1">
    <source>
        <dbReference type="SAM" id="Phobius"/>
    </source>
</evidence>
<keyword evidence="1" id="KW-1133">Transmembrane helix</keyword>
<feature type="transmembrane region" description="Helical" evidence="1">
    <location>
        <begin position="64"/>
        <end position="85"/>
    </location>
</feature>
<dbReference type="Proteomes" id="UP000198619">
    <property type="component" value="Unassembled WGS sequence"/>
</dbReference>
<name>A0A1I0X9K3_9CLOT</name>
<dbReference type="RefSeq" id="WP_090039881.1">
    <property type="nucleotide sequence ID" value="NZ_FOKI01000007.1"/>
</dbReference>
<dbReference type="EMBL" id="FOKI01000007">
    <property type="protein sequence ID" value="SFA97357.1"/>
    <property type="molecule type" value="Genomic_DNA"/>
</dbReference>
<accession>A0A1I0X9K3</accession>
<organism evidence="2 3">
    <name type="scientific">Clostridium frigidicarnis</name>
    <dbReference type="NCBI Taxonomy" id="84698"/>
    <lineage>
        <taxon>Bacteria</taxon>
        <taxon>Bacillati</taxon>
        <taxon>Bacillota</taxon>
        <taxon>Clostridia</taxon>
        <taxon>Eubacteriales</taxon>
        <taxon>Clostridiaceae</taxon>
        <taxon>Clostridium</taxon>
    </lineage>
</organism>
<protein>
    <submittedName>
        <fullName evidence="2">Uncharacterized protein</fullName>
    </submittedName>
</protein>
<keyword evidence="1" id="KW-0812">Transmembrane</keyword>
<evidence type="ECO:0000313" key="2">
    <source>
        <dbReference type="EMBL" id="SFA97357.1"/>
    </source>
</evidence>
<evidence type="ECO:0000313" key="3">
    <source>
        <dbReference type="Proteomes" id="UP000198619"/>
    </source>
</evidence>
<keyword evidence="3" id="KW-1185">Reference proteome</keyword>
<sequence>MDNYTTSQQDIGIIVAWMLGLVFIIAMISAERSKYKSIIRAFLSITVVYVACVCILRFDVFEYIYAFFIVAFSTFILIGDILNFYTYKINSRIKNKSIQLSSTRFIGLIIITLIIFMQICDKTQYRFVDGILPATMLINLPLDYLMNYHINIYENGILLQCNSFLKRLVYKKEIISYKIIENITFSEYERGKFNLKIDIKENNKKHSYNYEIKKKDKESMISFISSFIDKEKIRVLREYDLNNTLVK</sequence>
<feature type="transmembrane region" description="Helical" evidence="1">
    <location>
        <begin position="12"/>
        <end position="30"/>
    </location>
</feature>
<keyword evidence="1" id="KW-0472">Membrane</keyword>
<reference evidence="2 3" key="1">
    <citation type="submission" date="2016-10" db="EMBL/GenBank/DDBJ databases">
        <authorList>
            <person name="de Groot N.N."/>
        </authorList>
    </citation>
    <scope>NUCLEOTIDE SEQUENCE [LARGE SCALE GENOMIC DNA]</scope>
    <source>
        <strain evidence="2 3">DSM 12271</strain>
    </source>
</reference>
<gene>
    <name evidence="2" type="ORF">SAMN04488528_1007154</name>
</gene>
<feature type="transmembrane region" description="Helical" evidence="1">
    <location>
        <begin position="97"/>
        <end position="117"/>
    </location>
</feature>